<name>A0A8A3PG24_9HELO</name>
<organism evidence="2 3">
    <name type="scientific">Monilinia vaccinii-corymbosi</name>
    <dbReference type="NCBI Taxonomy" id="61207"/>
    <lineage>
        <taxon>Eukaryota</taxon>
        <taxon>Fungi</taxon>
        <taxon>Dikarya</taxon>
        <taxon>Ascomycota</taxon>
        <taxon>Pezizomycotina</taxon>
        <taxon>Leotiomycetes</taxon>
        <taxon>Helotiales</taxon>
        <taxon>Sclerotiniaceae</taxon>
        <taxon>Monilinia</taxon>
    </lineage>
</organism>
<protein>
    <submittedName>
        <fullName evidence="2">Uncharacterized protein</fullName>
    </submittedName>
</protein>
<feature type="compositionally biased region" description="Basic and acidic residues" evidence="1">
    <location>
        <begin position="39"/>
        <end position="56"/>
    </location>
</feature>
<reference evidence="2" key="1">
    <citation type="submission" date="2020-10" db="EMBL/GenBank/DDBJ databases">
        <title>Genome Sequence of Monilinia vaccinii-corymbosi Sheds Light on Mummy Berry Disease Infection of Blueberry and Mating Type.</title>
        <authorList>
            <person name="Yow A.G."/>
            <person name="Zhang Y."/>
            <person name="Bansal K."/>
            <person name="Eacker S.M."/>
            <person name="Sullivan S."/>
            <person name="Liachko I."/>
            <person name="Cubeta M.A."/>
            <person name="Rollins J.A."/>
            <person name="Ashrafi H."/>
        </authorList>
    </citation>
    <scope>NUCLEOTIDE SEQUENCE</scope>
    <source>
        <strain evidence="2">RL-1</strain>
    </source>
</reference>
<feature type="region of interest" description="Disordered" evidence="1">
    <location>
        <begin position="72"/>
        <end position="118"/>
    </location>
</feature>
<evidence type="ECO:0000313" key="3">
    <source>
        <dbReference type="Proteomes" id="UP000672032"/>
    </source>
</evidence>
<keyword evidence="3" id="KW-1185">Reference proteome</keyword>
<dbReference type="AlphaFoldDB" id="A0A8A3PG24"/>
<gene>
    <name evidence="2" type="ORF">DSL72_005561</name>
</gene>
<evidence type="ECO:0000256" key="1">
    <source>
        <dbReference type="SAM" id="MobiDB-lite"/>
    </source>
</evidence>
<dbReference type="Proteomes" id="UP000672032">
    <property type="component" value="Chromosome 4"/>
</dbReference>
<proteinExistence type="predicted"/>
<sequence length="279" mass="30815">MKSSVPGLDPSLIDPSLNAVAVAAVAADTKLDENEDIGVFERESQAEHHNSDEKNIDMVDYNLGDGLEINLMSGNDGSGSGNSNVSAPNRNDEYSEQESSEQVSDEDESSTSEYSDEEDLTYLEKTMRQVENMQSAQTGESWMFTGVPLNVRVPSPPSPPSYSPPPTPTLRPAPLFPPGFGVASAALFESPVLFSSRINARKVRMHEARMTYGERRLRELAGTWRRTSKVPTPLRRCWTPYDIFDAYLENTVVAYRDYGAEKAETKKGAVVLERLGIRS</sequence>
<feature type="region of interest" description="Disordered" evidence="1">
    <location>
        <begin position="30"/>
        <end position="56"/>
    </location>
</feature>
<dbReference type="EMBL" id="CP063408">
    <property type="protein sequence ID" value="QSZ33981.1"/>
    <property type="molecule type" value="Genomic_DNA"/>
</dbReference>
<evidence type="ECO:0000313" key="2">
    <source>
        <dbReference type="EMBL" id="QSZ33981.1"/>
    </source>
</evidence>
<dbReference type="OrthoDB" id="3549317at2759"/>
<accession>A0A8A3PG24</accession>
<feature type="compositionally biased region" description="Acidic residues" evidence="1">
    <location>
        <begin position="94"/>
        <end position="118"/>
    </location>
</feature>